<proteinExistence type="predicted"/>
<organism evidence="1 2">
    <name type="scientific">Brachionus plicatilis</name>
    <name type="common">Marine rotifer</name>
    <name type="synonym">Brachionus muelleri</name>
    <dbReference type="NCBI Taxonomy" id="10195"/>
    <lineage>
        <taxon>Eukaryota</taxon>
        <taxon>Metazoa</taxon>
        <taxon>Spiralia</taxon>
        <taxon>Gnathifera</taxon>
        <taxon>Rotifera</taxon>
        <taxon>Eurotatoria</taxon>
        <taxon>Monogononta</taxon>
        <taxon>Pseudotrocha</taxon>
        <taxon>Ploima</taxon>
        <taxon>Brachionidae</taxon>
        <taxon>Brachionus</taxon>
    </lineage>
</organism>
<comment type="caution">
    <text evidence="1">The sequence shown here is derived from an EMBL/GenBank/DDBJ whole genome shotgun (WGS) entry which is preliminary data.</text>
</comment>
<dbReference type="AlphaFoldDB" id="A0A3M7S9R6"/>
<evidence type="ECO:0000313" key="1">
    <source>
        <dbReference type="EMBL" id="RNA32365.1"/>
    </source>
</evidence>
<sequence length="114" mass="13271">MDKYQNPNTIILYQRNGLNIFGNNFRVLSIDNFKISDLIKKFAKFHWLLYKKLPSEGAKSPGKRSKKSYFFWIISFSFTIFRETGFGSKIILGLVENVNNCSQKNVTMSIKSKM</sequence>
<reference evidence="1 2" key="1">
    <citation type="journal article" date="2018" name="Sci. Rep.">
        <title>Genomic signatures of local adaptation to the degree of environmental predictability in rotifers.</title>
        <authorList>
            <person name="Franch-Gras L."/>
            <person name="Hahn C."/>
            <person name="Garcia-Roger E.M."/>
            <person name="Carmona M.J."/>
            <person name="Serra M."/>
            <person name="Gomez A."/>
        </authorList>
    </citation>
    <scope>NUCLEOTIDE SEQUENCE [LARGE SCALE GENOMIC DNA]</scope>
    <source>
        <strain evidence="1">HYR1</strain>
    </source>
</reference>
<dbReference type="EMBL" id="REGN01001813">
    <property type="protein sequence ID" value="RNA32365.1"/>
    <property type="molecule type" value="Genomic_DNA"/>
</dbReference>
<gene>
    <name evidence="1" type="ORF">BpHYR1_052919</name>
</gene>
<dbReference type="Proteomes" id="UP000276133">
    <property type="component" value="Unassembled WGS sequence"/>
</dbReference>
<name>A0A3M7S9R6_BRAPC</name>
<keyword evidence="2" id="KW-1185">Reference proteome</keyword>
<evidence type="ECO:0000313" key="2">
    <source>
        <dbReference type="Proteomes" id="UP000276133"/>
    </source>
</evidence>
<protein>
    <submittedName>
        <fullName evidence="1">Uncharacterized protein</fullName>
    </submittedName>
</protein>
<accession>A0A3M7S9R6</accession>